<dbReference type="InterPro" id="IPR011053">
    <property type="entry name" value="Single_hybrid_motif"/>
</dbReference>
<dbReference type="InterPro" id="IPR000089">
    <property type="entry name" value="Biotin_lipoyl"/>
</dbReference>
<dbReference type="InterPro" id="IPR023213">
    <property type="entry name" value="CAT-like_dom_sf"/>
</dbReference>
<evidence type="ECO:0000259" key="9">
    <source>
        <dbReference type="PROSITE" id="PS50968"/>
    </source>
</evidence>
<dbReference type="InterPro" id="IPR001078">
    <property type="entry name" value="2-oxoacid_DH_actylTfrase"/>
</dbReference>
<evidence type="ECO:0000256" key="3">
    <source>
        <dbReference type="ARBA" id="ARBA00011484"/>
    </source>
</evidence>
<dbReference type="InterPro" id="IPR050743">
    <property type="entry name" value="2-oxoacid_DH_E2_comp"/>
</dbReference>
<name>A0A2S3UP44_9HYPH</name>
<dbReference type="Proteomes" id="UP000236959">
    <property type="component" value="Unassembled WGS sequence"/>
</dbReference>
<keyword evidence="11" id="KW-0670">Pyruvate</keyword>
<dbReference type="OrthoDB" id="9805770at2"/>
<dbReference type="InterPro" id="IPR003016">
    <property type="entry name" value="2-oxoA_DH_lipoyl-BS"/>
</dbReference>
<dbReference type="PANTHER" id="PTHR43178">
    <property type="entry name" value="DIHYDROLIPOAMIDE ACETYLTRANSFERASE COMPONENT OF PYRUVATE DEHYDROGENASE COMPLEX"/>
    <property type="match status" value="1"/>
</dbReference>
<dbReference type="EC" id="2.3.1.-" evidence="7"/>
<dbReference type="SUPFAM" id="SSF47005">
    <property type="entry name" value="Peripheral subunit-binding domain of 2-oxo acid dehydrogenase complex"/>
    <property type="match status" value="1"/>
</dbReference>
<dbReference type="EMBL" id="PPCN01000009">
    <property type="protein sequence ID" value="POF29444.1"/>
    <property type="molecule type" value="Genomic_DNA"/>
</dbReference>
<dbReference type="GO" id="GO:0031405">
    <property type="term" value="F:lipoic acid binding"/>
    <property type="evidence" value="ECO:0007669"/>
    <property type="project" value="TreeGrafter"/>
</dbReference>
<organism evidence="11 12">
    <name type="scientific">Roseibium marinum</name>
    <dbReference type="NCBI Taxonomy" id="281252"/>
    <lineage>
        <taxon>Bacteria</taxon>
        <taxon>Pseudomonadati</taxon>
        <taxon>Pseudomonadota</taxon>
        <taxon>Alphaproteobacteria</taxon>
        <taxon>Hyphomicrobiales</taxon>
        <taxon>Stappiaceae</taxon>
        <taxon>Roseibium</taxon>
    </lineage>
</organism>
<keyword evidence="4 7" id="KW-0808">Transferase</keyword>
<protein>
    <recommendedName>
        <fullName evidence="7">Dihydrolipoamide acetyltransferase component of pyruvate dehydrogenase complex</fullName>
        <ecNumber evidence="7">2.3.1.-</ecNumber>
    </recommendedName>
</protein>
<dbReference type="CDD" id="cd06849">
    <property type="entry name" value="lipoyl_domain"/>
    <property type="match status" value="1"/>
</dbReference>
<evidence type="ECO:0000256" key="4">
    <source>
        <dbReference type="ARBA" id="ARBA00022679"/>
    </source>
</evidence>
<reference evidence="11 12" key="1">
    <citation type="submission" date="2018-01" db="EMBL/GenBank/DDBJ databases">
        <title>Genomic Encyclopedia of Archaeal and Bacterial Type Strains, Phase II (KMG-II): from individual species to whole genera.</title>
        <authorList>
            <person name="Goeker M."/>
        </authorList>
    </citation>
    <scope>NUCLEOTIDE SEQUENCE [LARGE SCALE GENOMIC DNA]</scope>
    <source>
        <strain evidence="11 12">DSM 17023</strain>
    </source>
</reference>
<dbReference type="PROSITE" id="PS50968">
    <property type="entry name" value="BIOTINYL_LIPOYL"/>
    <property type="match status" value="1"/>
</dbReference>
<dbReference type="Gene3D" id="4.10.320.10">
    <property type="entry name" value="E3-binding domain"/>
    <property type="match status" value="1"/>
</dbReference>
<evidence type="ECO:0000313" key="11">
    <source>
        <dbReference type="EMBL" id="POF29444.1"/>
    </source>
</evidence>
<proteinExistence type="inferred from homology"/>
<accession>A0A2S3UP44</accession>
<evidence type="ECO:0000256" key="8">
    <source>
        <dbReference type="SAM" id="MobiDB-lite"/>
    </source>
</evidence>
<evidence type="ECO:0000313" key="12">
    <source>
        <dbReference type="Proteomes" id="UP000236959"/>
    </source>
</evidence>
<evidence type="ECO:0000256" key="6">
    <source>
        <dbReference type="ARBA" id="ARBA00023315"/>
    </source>
</evidence>
<evidence type="ECO:0000259" key="10">
    <source>
        <dbReference type="PROSITE" id="PS51826"/>
    </source>
</evidence>
<dbReference type="AlphaFoldDB" id="A0A2S3UP44"/>
<dbReference type="Pfam" id="PF00198">
    <property type="entry name" value="2-oxoacid_dh"/>
    <property type="match status" value="1"/>
</dbReference>
<keyword evidence="12" id="KW-1185">Reference proteome</keyword>
<dbReference type="GO" id="GO:0016407">
    <property type="term" value="F:acetyltransferase activity"/>
    <property type="evidence" value="ECO:0007669"/>
    <property type="project" value="TreeGrafter"/>
</dbReference>
<dbReference type="RefSeq" id="WP_103224119.1">
    <property type="nucleotide sequence ID" value="NZ_PPCN01000009.1"/>
</dbReference>
<dbReference type="PROSITE" id="PS00189">
    <property type="entry name" value="LIPOYL"/>
    <property type="match status" value="1"/>
</dbReference>
<dbReference type="SUPFAM" id="SSF51230">
    <property type="entry name" value="Single hybrid motif"/>
    <property type="match status" value="1"/>
</dbReference>
<dbReference type="SUPFAM" id="SSF52777">
    <property type="entry name" value="CoA-dependent acyltransferases"/>
    <property type="match status" value="1"/>
</dbReference>
<dbReference type="Gene3D" id="2.40.50.100">
    <property type="match status" value="1"/>
</dbReference>
<comment type="similarity">
    <text evidence="2 7">Belongs to the 2-oxoacid dehydrogenase family.</text>
</comment>
<comment type="caution">
    <text evidence="11">The sequence shown here is derived from an EMBL/GenBank/DDBJ whole genome shotgun (WGS) entry which is preliminary data.</text>
</comment>
<dbReference type="Pfam" id="PF02817">
    <property type="entry name" value="E3_binding"/>
    <property type="match status" value="1"/>
</dbReference>
<dbReference type="PROSITE" id="PS51826">
    <property type="entry name" value="PSBD"/>
    <property type="match status" value="1"/>
</dbReference>
<dbReference type="Pfam" id="PF00364">
    <property type="entry name" value="Biotin_lipoyl"/>
    <property type="match status" value="1"/>
</dbReference>
<dbReference type="PANTHER" id="PTHR43178:SF5">
    <property type="entry name" value="LIPOAMIDE ACYLTRANSFERASE COMPONENT OF BRANCHED-CHAIN ALPHA-KETO ACID DEHYDROGENASE COMPLEX, MITOCHONDRIAL"/>
    <property type="match status" value="1"/>
</dbReference>
<comment type="subunit">
    <text evidence="3">Forms a 24-polypeptide structural core with octahedral symmetry.</text>
</comment>
<feature type="domain" description="Peripheral subunit-binding (PSBD)" evidence="10">
    <location>
        <begin position="131"/>
        <end position="168"/>
    </location>
</feature>
<dbReference type="InterPro" id="IPR036625">
    <property type="entry name" value="E3-bd_dom_sf"/>
</dbReference>
<evidence type="ECO:0000256" key="7">
    <source>
        <dbReference type="RuleBase" id="RU003423"/>
    </source>
</evidence>
<feature type="region of interest" description="Disordered" evidence="8">
    <location>
        <begin position="78"/>
        <end position="105"/>
    </location>
</feature>
<evidence type="ECO:0000256" key="2">
    <source>
        <dbReference type="ARBA" id="ARBA00007317"/>
    </source>
</evidence>
<feature type="domain" description="Lipoyl-binding" evidence="9">
    <location>
        <begin position="1"/>
        <end position="76"/>
    </location>
</feature>
<dbReference type="Gene3D" id="3.30.559.10">
    <property type="entry name" value="Chloramphenicol acetyltransferase-like domain"/>
    <property type="match status" value="1"/>
</dbReference>
<gene>
    <name evidence="11" type="ORF">CLV41_109220</name>
</gene>
<dbReference type="GO" id="GO:0005737">
    <property type="term" value="C:cytoplasm"/>
    <property type="evidence" value="ECO:0007669"/>
    <property type="project" value="TreeGrafter"/>
</dbReference>
<keyword evidence="5 7" id="KW-0450">Lipoyl</keyword>
<comment type="cofactor">
    <cofactor evidence="1 7">
        <name>(R)-lipoate</name>
        <dbReference type="ChEBI" id="CHEBI:83088"/>
    </cofactor>
</comment>
<evidence type="ECO:0000256" key="1">
    <source>
        <dbReference type="ARBA" id="ARBA00001938"/>
    </source>
</evidence>
<sequence>MGEFRMPSLGADMEAGKLVEWLVEPGEKVRHGDIVAVVETQKGAIEIEVFEDGVFERPLVELGAKVPVGTPLAIIQGREPESEAEAEVVPPTAPTGKPDAVPRPSAVAPQIVPAETRPQTAPVQPAETGTKASPAARKLAEAHNLNIAALAGSGPEGAIVLADVEAAIGVTPKTLPETPRPEKPAQKKPASFDFNQMRAAIAAAMARSKREIPHYYLQDTVDVSVANDWLTRTNADRPPTDRLLLGALYVKASALAAKKYPEFNGFFGESGFEASDRTHIGVAISIRGGGLVAPAIHDTADMSLDAVMTSMRDLVARVRAGRFRSSEIADPTLTVSSLGERGVEALYGVIYPPQVAIVGFGKATERPWVVAGEIVPRLMVTTTLAADHRVSDGHRGAMFLSQIGKLLQEPEAL</sequence>
<keyword evidence="6 7" id="KW-0012">Acyltransferase</keyword>
<dbReference type="InterPro" id="IPR004167">
    <property type="entry name" value="PSBD"/>
</dbReference>
<evidence type="ECO:0000256" key="5">
    <source>
        <dbReference type="ARBA" id="ARBA00022823"/>
    </source>
</evidence>